<dbReference type="VEuPathDB" id="VectorBase:BGLB031580"/>
<dbReference type="KEGG" id="bgt:106076138"/>
<protein>
    <submittedName>
        <fullName evidence="1">Uncharacterized protein</fullName>
    </submittedName>
</protein>
<dbReference type="AlphaFoldDB" id="A0A2C9LIJ6"/>
<dbReference type="Proteomes" id="UP000076420">
    <property type="component" value="Unassembled WGS sequence"/>
</dbReference>
<accession>A0A2C9LIJ6</accession>
<dbReference type="VEuPathDB" id="VectorBase:BGLAX_035629"/>
<sequence>MKRAIRNRAAHFNWLVLYTLLHNPSVRIYRKGFIQSMRKAIKEGLKIPISDQPITDFDLVKLQEERDKEEQELAKTNKQNGASSPTIYNLAPVNFSQNYKNVYSAYIDMKQSEKM</sequence>
<reference evidence="1" key="1">
    <citation type="submission" date="2020-05" db="UniProtKB">
        <authorList>
            <consortium name="EnsemblMetazoa"/>
        </authorList>
    </citation>
    <scope>IDENTIFICATION</scope>
    <source>
        <strain evidence="1">BB02</strain>
    </source>
</reference>
<evidence type="ECO:0000313" key="2">
    <source>
        <dbReference type="Proteomes" id="UP000076420"/>
    </source>
</evidence>
<name>A0A2C9LIJ6_BIOGL</name>
<organism evidence="1 2">
    <name type="scientific">Biomphalaria glabrata</name>
    <name type="common">Bloodfluke planorb</name>
    <name type="synonym">Freshwater snail</name>
    <dbReference type="NCBI Taxonomy" id="6526"/>
    <lineage>
        <taxon>Eukaryota</taxon>
        <taxon>Metazoa</taxon>
        <taxon>Spiralia</taxon>
        <taxon>Lophotrochozoa</taxon>
        <taxon>Mollusca</taxon>
        <taxon>Gastropoda</taxon>
        <taxon>Heterobranchia</taxon>
        <taxon>Euthyneura</taxon>
        <taxon>Panpulmonata</taxon>
        <taxon>Hygrophila</taxon>
        <taxon>Lymnaeoidea</taxon>
        <taxon>Planorbidae</taxon>
        <taxon>Biomphalaria</taxon>
    </lineage>
</organism>
<proteinExistence type="predicted"/>
<evidence type="ECO:0000313" key="1">
    <source>
        <dbReference type="EnsemblMetazoa" id="BGLB031580-PA"/>
    </source>
</evidence>
<gene>
    <name evidence="1" type="primary">106076138</name>
</gene>
<dbReference type="EnsemblMetazoa" id="BGLB031580-RA">
    <property type="protein sequence ID" value="BGLB031580-PA"/>
    <property type="gene ID" value="BGLB031580"/>
</dbReference>